<keyword evidence="4" id="KW-1185">Reference proteome</keyword>
<dbReference type="EMBL" id="MU826373">
    <property type="protein sequence ID" value="KAJ7377733.1"/>
    <property type="molecule type" value="Genomic_DNA"/>
</dbReference>
<evidence type="ECO:0000313" key="3">
    <source>
        <dbReference type="EMBL" id="KAJ7377733.1"/>
    </source>
</evidence>
<protein>
    <recommendedName>
        <fullName evidence="2">DUF6589 domain-containing protein</fullName>
    </recommendedName>
</protein>
<dbReference type="OrthoDB" id="6137837at2759"/>
<organism evidence="3 4">
    <name type="scientific">Desmophyllum pertusum</name>
    <dbReference type="NCBI Taxonomy" id="174260"/>
    <lineage>
        <taxon>Eukaryota</taxon>
        <taxon>Metazoa</taxon>
        <taxon>Cnidaria</taxon>
        <taxon>Anthozoa</taxon>
        <taxon>Hexacorallia</taxon>
        <taxon>Scleractinia</taxon>
        <taxon>Caryophylliina</taxon>
        <taxon>Caryophylliidae</taxon>
        <taxon>Desmophyllum</taxon>
    </lineage>
</organism>
<sequence length="655" mass="74233">MGIKAVKEAVKEQFLRDIDSQCQNLCLVKKGTPSVLNVSQDSCVEALTNFSWEKVMVEMRDRAPDVLDVLATICKQPSESHVPPVCFGYAVLMYQRNFKLGMLQKLLTILLGSGGCSRRIFTCLNAVGVTQSQKTWVRTMDQIGSWPIKFSQITVTQMYTGLTSTSPLTESHQHILMIRKPLADLKELPLTEYLLSQEEKKQFRSNIIVLVARVLTKMVPCLAHIKDAVPKHIQHPYSKEMTSKSVIIGLPVQPFNQSKHADVVQYLDYLESLLAEVHAPENQQVPENETSNARQARLDRVLSGIKVPLGGDQLGRERVTGAKNYAWVCDSATARLEHIEEMPELWHAKQAFLSFIWEKLYKTESSRDMGTLFYFRQRFGRTNVPPQVKKNYSGAEALMLQIGQLVAWPKKDMAIFQSEPVVLNLEKQSEGNQDKSCSDCVENYARQILQMGLFLLQLNDTEREGDGIRIVINWKMLLLFFRSRKKGGDGRNVANDLKQEHFVKKNKKLINALGAQKTLTAVNRATGASHGIDDIVSNLEKQTNIHRQSSKHTVASAEEDERTMIKVLRELKPFTSVPNRKHSNFPNISKSPFDELDVMLLKTWLKKHKSSLSRNRNAAPEENDAEREEDEDDNGSDEDDLVQIEAFSDSGDEFD</sequence>
<dbReference type="Proteomes" id="UP001163046">
    <property type="component" value="Unassembled WGS sequence"/>
</dbReference>
<evidence type="ECO:0000259" key="2">
    <source>
        <dbReference type="Pfam" id="PF20231"/>
    </source>
</evidence>
<dbReference type="AlphaFoldDB" id="A0A9W9Z9S7"/>
<dbReference type="Pfam" id="PF20231">
    <property type="entry name" value="DUF6589"/>
    <property type="match status" value="1"/>
</dbReference>
<evidence type="ECO:0000313" key="4">
    <source>
        <dbReference type="Proteomes" id="UP001163046"/>
    </source>
</evidence>
<feature type="compositionally biased region" description="Acidic residues" evidence="1">
    <location>
        <begin position="621"/>
        <end position="642"/>
    </location>
</feature>
<comment type="caution">
    <text evidence="3">The sequence shown here is derived from an EMBL/GenBank/DDBJ whole genome shotgun (WGS) entry which is preliminary data.</text>
</comment>
<dbReference type="InterPro" id="IPR046496">
    <property type="entry name" value="DUF6589"/>
</dbReference>
<gene>
    <name evidence="3" type="ORF">OS493_026869</name>
</gene>
<feature type="region of interest" description="Disordered" evidence="1">
    <location>
        <begin position="610"/>
        <end position="655"/>
    </location>
</feature>
<feature type="domain" description="DUF6589" evidence="2">
    <location>
        <begin position="190"/>
        <end position="402"/>
    </location>
</feature>
<evidence type="ECO:0000256" key="1">
    <source>
        <dbReference type="SAM" id="MobiDB-lite"/>
    </source>
</evidence>
<name>A0A9W9Z9S7_9CNID</name>
<accession>A0A9W9Z9S7</accession>
<proteinExistence type="predicted"/>
<reference evidence="3" key="1">
    <citation type="submission" date="2023-01" db="EMBL/GenBank/DDBJ databases">
        <title>Genome assembly of the deep-sea coral Lophelia pertusa.</title>
        <authorList>
            <person name="Herrera S."/>
            <person name="Cordes E."/>
        </authorList>
    </citation>
    <scope>NUCLEOTIDE SEQUENCE</scope>
    <source>
        <strain evidence="3">USNM1676648</strain>
        <tissue evidence="3">Polyp</tissue>
    </source>
</reference>